<protein>
    <submittedName>
        <fullName evidence="1">Uncharacterized protein</fullName>
    </submittedName>
</protein>
<reference evidence="1" key="1">
    <citation type="submission" date="2019-09" db="EMBL/GenBank/DDBJ databases">
        <authorList>
            <person name="Zhou D."/>
            <person name="Xu Y."/>
        </authorList>
    </citation>
    <scope>NUCLEOTIDE SEQUENCE</scope>
    <source>
        <strain evidence="1">A2359</strain>
        <plasmid evidence="1">pA2359-IMP</plasmid>
    </source>
</reference>
<dbReference type="EMBL" id="MN423363">
    <property type="protein sequence ID" value="QMV82263.1"/>
    <property type="molecule type" value="Genomic_DNA"/>
</dbReference>
<name>A0A7G5F6N3_KLEPN</name>
<accession>A0A7G5F6N3</accession>
<dbReference type="AlphaFoldDB" id="A0A7G5F6N3"/>
<geneLocation type="plasmid" evidence="1">
    <name>pA2359-IMP</name>
</geneLocation>
<keyword evidence="1" id="KW-0614">Plasmid</keyword>
<evidence type="ECO:0000313" key="1">
    <source>
        <dbReference type="EMBL" id="QMV82263.1"/>
    </source>
</evidence>
<proteinExistence type="predicted"/>
<sequence>MIVSFCRGIFRQTTTKIPFLAQNGLSGEVELCAATMSGQG</sequence>
<organism evidence="1">
    <name type="scientific">Klebsiella pneumoniae</name>
    <dbReference type="NCBI Taxonomy" id="573"/>
    <lineage>
        <taxon>Bacteria</taxon>
        <taxon>Pseudomonadati</taxon>
        <taxon>Pseudomonadota</taxon>
        <taxon>Gammaproteobacteria</taxon>
        <taxon>Enterobacterales</taxon>
        <taxon>Enterobacteriaceae</taxon>
        <taxon>Klebsiella/Raoultella group</taxon>
        <taxon>Klebsiella</taxon>
        <taxon>Klebsiella pneumoniae complex</taxon>
    </lineage>
</organism>